<protein>
    <submittedName>
        <fullName evidence="1">Jg19073 protein</fullName>
    </submittedName>
</protein>
<accession>A0A8S4SRR5</accession>
<dbReference type="AlphaFoldDB" id="A0A8S4SRR5"/>
<reference evidence="1" key="1">
    <citation type="submission" date="2022-03" db="EMBL/GenBank/DDBJ databases">
        <authorList>
            <person name="Lindestad O."/>
        </authorList>
    </citation>
    <scope>NUCLEOTIDE SEQUENCE</scope>
</reference>
<evidence type="ECO:0000313" key="2">
    <source>
        <dbReference type="Proteomes" id="UP000838756"/>
    </source>
</evidence>
<evidence type="ECO:0000313" key="1">
    <source>
        <dbReference type="EMBL" id="CAH2269525.1"/>
    </source>
</evidence>
<dbReference type="OrthoDB" id="7481104at2759"/>
<gene>
    <name evidence="1" type="primary">jg19073</name>
    <name evidence="1" type="ORF">PAEG_LOCUS27736</name>
</gene>
<dbReference type="EMBL" id="CAKXAJ010026534">
    <property type="protein sequence ID" value="CAH2269525.1"/>
    <property type="molecule type" value="Genomic_DNA"/>
</dbReference>
<name>A0A8S4SRR5_9NEOP</name>
<sequence>MSTNGHQLLGMIFYRELQSLWSYAALVQQLCESIDVICPLRRGSSNATTTMLRNVVAVILLSISGTGALVGESDLEDVPITLLQYGTKDLGNEAAPYDHLMSPVHLVGGQPTLRLPVRGRQSSTLGPQLPSVLRAMCPPHCHFSFATRSAMSVTLDLITRDTLNIALAVAVMRPIVTEP</sequence>
<comment type="caution">
    <text evidence="1">The sequence shown here is derived from an EMBL/GenBank/DDBJ whole genome shotgun (WGS) entry which is preliminary data.</text>
</comment>
<proteinExistence type="predicted"/>
<dbReference type="Proteomes" id="UP000838756">
    <property type="component" value="Unassembled WGS sequence"/>
</dbReference>
<keyword evidence="2" id="KW-1185">Reference proteome</keyword>
<organism evidence="1 2">
    <name type="scientific">Pararge aegeria aegeria</name>
    <dbReference type="NCBI Taxonomy" id="348720"/>
    <lineage>
        <taxon>Eukaryota</taxon>
        <taxon>Metazoa</taxon>
        <taxon>Ecdysozoa</taxon>
        <taxon>Arthropoda</taxon>
        <taxon>Hexapoda</taxon>
        <taxon>Insecta</taxon>
        <taxon>Pterygota</taxon>
        <taxon>Neoptera</taxon>
        <taxon>Endopterygota</taxon>
        <taxon>Lepidoptera</taxon>
        <taxon>Glossata</taxon>
        <taxon>Ditrysia</taxon>
        <taxon>Papilionoidea</taxon>
        <taxon>Nymphalidae</taxon>
        <taxon>Satyrinae</taxon>
        <taxon>Satyrini</taxon>
        <taxon>Parargina</taxon>
        <taxon>Pararge</taxon>
    </lineage>
</organism>